<dbReference type="Proteomes" id="UP000445000">
    <property type="component" value="Unassembled WGS sequence"/>
</dbReference>
<protein>
    <recommendedName>
        <fullName evidence="1">Abortive phage infection protein C-terminal domain-containing protein</fullName>
    </recommendedName>
</protein>
<evidence type="ECO:0000313" key="3">
    <source>
        <dbReference type="Proteomes" id="UP000445000"/>
    </source>
</evidence>
<reference evidence="3" key="1">
    <citation type="submission" date="2020-01" db="EMBL/GenBank/DDBJ databases">
        <title>'Steroidobacter agaridevorans' sp. nov., agar-degrading bacteria isolated from rhizosphere soils.</title>
        <authorList>
            <person name="Ikenaga M."/>
            <person name="Kataoka M."/>
            <person name="Murouchi A."/>
            <person name="Katsuragi S."/>
            <person name="Sakai M."/>
        </authorList>
    </citation>
    <scope>NUCLEOTIDE SEQUENCE [LARGE SCALE GENOMIC DNA]</scope>
    <source>
        <strain evidence="3">YU21-B</strain>
    </source>
</reference>
<dbReference type="Pfam" id="PF10592">
    <property type="entry name" value="AIPR"/>
    <property type="match status" value="1"/>
</dbReference>
<gene>
    <name evidence="2" type="ORF">GCM10011487_44920</name>
</gene>
<proteinExistence type="predicted"/>
<dbReference type="EMBL" id="BLJN01000004">
    <property type="protein sequence ID" value="GFE82492.1"/>
    <property type="molecule type" value="Genomic_DNA"/>
</dbReference>
<feature type="domain" description="Abortive phage infection protein C-terminal" evidence="1">
    <location>
        <begin position="256"/>
        <end position="478"/>
    </location>
</feature>
<keyword evidence="3" id="KW-1185">Reference proteome</keyword>
<accession>A0A829YI43</accession>
<name>A0A829YI43_9GAMM</name>
<comment type="caution">
    <text evidence="2">The sequence shown here is derived from an EMBL/GenBank/DDBJ whole genome shotgun (WGS) entry which is preliminary data.</text>
</comment>
<evidence type="ECO:0000313" key="2">
    <source>
        <dbReference type="EMBL" id="GFE82492.1"/>
    </source>
</evidence>
<dbReference type="InterPro" id="IPR018891">
    <property type="entry name" value="AIPR_C"/>
</dbReference>
<dbReference type="RefSeq" id="WP_161814135.1">
    <property type="nucleotide sequence ID" value="NZ_BLJN01000004.1"/>
</dbReference>
<organism evidence="2 3">
    <name type="scientific">Steroidobacter agaridevorans</name>
    <dbReference type="NCBI Taxonomy" id="2695856"/>
    <lineage>
        <taxon>Bacteria</taxon>
        <taxon>Pseudomonadati</taxon>
        <taxon>Pseudomonadota</taxon>
        <taxon>Gammaproteobacteria</taxon>
        <taxon>Steroidobacterales</taxon>
        <taxon>Steroidobacteraceae</taxon>
        <taxon>Steroidobacter</taxon>
    </lineage>
</organism>
<sequence>MAKNDVVLLDGVMDVRLSEDATRDRGEVFEQFVLEQILKDYDLSAEEVDVGWVDGKDDGGIDGAYIFVNGHLLDEIDDFVWPRSSAAVDVWIFTIKHHATFQQAPLDAMLATLQELFDLAIETDQLRGAYSSELLEFRELLAQTYRRLAIGRPTMNFHVRYVSRGDTAQVGESVRARAAQIENMIGSLFSQSGANFQFIGASELVERYRKAKRFSLDLPFVEHLATGRDSYVLLVRLADYVRFVGDENGQLRRYLFDSNVRDFLGRNEVNAEIARSLADPSAPDFWWLNNGVTILATHATVPGKTIQLQDIQIVNGLQTTETVFRHFQNGASASASRCLLVKIVVSSDAQVRDQIIRATNNQSPVEVAALRATDKIQRDIEDVLERHDWYYERRKNYYRNIGKPQARFVTPVYLASAAIALMFKNPARATRMRPKFMRNQTAYEAVFSSAVPLEMWVALVEIYKRTENWLAKCARKQAGERFVSTWRPLLALVVTAKKLGTYAYSPSQLLEAANMPPSDEDFAEVWEVIRQPGGVDSSNSRTRAYIYAECCARVAIKFGVLGVEQIGVRDLPTAPPPPSEAPLTDEFVAMVDQVLPPQPWGVSVHLEVSEKLNCRPNKVSRAIQRLISEGKRLRQRDGIVYSEDGRVVLVDPARVTMSVEELNASGHVMPDDIDGQ</sequence>
<evidence type="ECO:0000259" key="1">
    <source>
        <dbReference type="Pfam" id="PF10592"/>
    </source>
</evidence>
<dbReference type="AlphaFoldDB" id="A0A829YI43"/>